<comment type="caution">
    <text evidence="1">The sequence shown here is derived from an EMBL/GenBank/DDBJ whole genome shotgun (WGS) entry which is preliminary data.</text>
</comment>
<keyword evidence="2" id="KW-1185">Reference proteome</keyword>
<accession>A0ACC0CI77</accession>
<dbReference type="EMBL" id="CM044701">
    <property type="protein sequence ID" value="KAI5684554.1"/>
    <property type="molecule type" value="Genomic_DNA"/>
</dbReference>
<reference evidence="2" key="1">
    <citation type="journal article" date="2023" name="Nat. Plants">
        <title>Single-cell RNA sequencing provides a high-resolution roadmap for understanding the multicellular compartmentation of specialized metabolism.</title>
        <authorList>
            <person name="Sun S."/>
            <person name="Shen X."/>
            <person name="Li Y."/>
            <person name="Li Y."/>
            <person name="Wang S."/>
            <person name="Li R."/>
            <person name="Zhang H."/>
            <person name="Shen G."/>
            <person name="Guo B."/>
            <person name="Wei J."/>
            <person name="Xu J."/>
            <person name="St-Pierre B."/>
            <person name="Chen S."/>
            <person name="Sun C."/>
        </authorList>
    </citation>
    <scope>NUCLEOTIDE SEQUENCE [LARGE SCALE GENOMIC DNA]</scope>
</reference>
<proteinExistence type="predicted"/>
<evidence type="ECO:0000313" key="2">
    <source>
        <dbReference type="Proteomes" id="UP001060085"/>
    </source>
</evidence>
<organism evidence="1 2">
    <name type="scientific">Catharanthus roseus</name>
    <name type="common">Madagascar periwinkle</name>
    <name type="synonym">Vinca rosea</name>
    <dbReference type="NCBI Taxonomy" id="4058"/>
    <lineage>
        <taxon>Eukaryota</taxon>
        <taxon>Viridiplantae</taxon>
        <taxon>Streptophyta</taxon>
        <taxon>Embryophyta</taxon>
        <taxon>Tracheophyta</taxon>
        <taxon>Spermatophyta</taxon>
        <taxon>Magnoliopsida</taxon>
        <taxon>eudicotyledons</taxon>
        <taxon>Gunneridae</taxon>
        <taxon>Pentapetalae</taxon>
        <taxon>asterids</taxon>
        <taxon>lamiids</taxon>
        <taxon>Gentianales</taxon>
        <taxon>Apocynaceae</taxon>
        <taxon>Rauvolfioideae</taxon>
        <taxon>Vinceae</taxon>
        <taxon>Catharanthinae</taxon>
        <taxon>Catharanthus</taxon>
    </lineage>
</organism>
<protein>
    <submittedName>
        <fullName evidence="1">Uncharacterized protein</fullName>
    </submittedName>
</protein>
<name>A0ACC0CI77_CATRO</name>
<gene>
    <name evidence="1" type="ORF">M9H77_05782</name>
</gene>
<evidence type="ECO:0000313" key="1">
    <source>
        <dbReference type="EMBL" id="KAI5684554.1"/>
    </source>
</evidence>
<dbReference type="Proteomes" id="UP001060085">
    <property type="component" value="Linkage Group LG01"/>
</dbReference>
<sequence>MSRAREALASSSEFREAADLLQKLSLDTPPKSIDVTEPTKKASNESGDVTNGQIQDRSVTPLLPDFMDPTMCYVPSYHSTTYYYGGFDGTGSEWEDYARYLNPEGVELPHGVYGDNGSIMYHHAYGYAPYSPYSPATSPVPAVGHDGQLYGAQQYQYPTPYFQPLTPTSGPYHTSTAPVKGEISTSAAADQAPLSVDSANGNSNGITNIGGVKASSGAVPVRPTYQNSSFNTNGSYGRGALPGGMVTPAYQDPRFGFDGMRSPIPWLDGPIFSDGQPRQTSSSITSSVSNGSSVPSSRNQNLRPHMMGIHHPRPMSGMSTANGYVNRMYPTKLYGQYGNSYRAGMGYGPNVYDSRSNGRCWPAVDNKYKPRGRGNGFFGYGNDNLDGLNELNRGPRAKSSKGQKNFVPVALAVKGQNIPLQQTSDTEKEKSTMVPDREQYNKLDFPETYADAKFFIIKSYSEDDVHKSIKYNVWASTPNGNKKLDAAYQEAQQKSGGCPVFLFFSVNTSGQFVGVAEMVGPVDFTKNVEYWQQDKWIGCFPVRWHIVKDVPNSLLKHITLENNENKPVTNSRDTQEVV</sequence>